<organism evidence="10 11">
    <name type="scientific">Phytohabitans flavus</name>
    <dbReference type="NCBI Taxonomy" id="1076124"/>
    <lineage>
        <taxon>Bacteria</taxon>
        <taxon>Bacillati</taxon>
        <taxon>Actinomycetota</taxon>
        <taxon>Actinomycetes</taxon>
        <taxon>Micromonosporales</taxon>
        <taxon>Micromonosporaceae</taxon>
    </lineage>
</organism>
<evidence type="ECO:0000256" key="5">
    <source>
        <dbReference type="ARBA" id="ARBA00022989"/>
    </source>
</evidence>
<keyword evidence="6 7" id="KW-0472">Membrane</keyword>
<dbReference type="GO" id="GO:0005886">
    <property type="term" value="C:plasma membrane"/>
    <property type="evidence" value="ECO:0007669"/>
    <property type="project" value="UniProtKB-SubCell"/>
</dbReference>
<dbReference type="EMBL" id="AP022870">
    <property type="protein sequence ID" value="BCB77159.1"/>
    <property type="molecule type" value="Genomic_DNA"/>
</dbReference>
<evidence type="ECO:0000256" key="7">
    <source>
        <dbReference type="RuleBase" id="RU363032"/>
    </source>
</evidence>
<dbReference type="Gene3D" id="1.10.3720.10">
    <property type="entry name" value="MetI-like"/>
    <property type="match status" value="1"/>
</dbReference>
<feature type="transmembrane region" description="Helical" evidence="7">
    <location>
        <begin position="127"/>
        <end position="144"/>
    </location>
</feature>
<proteinExistence type="inferred from homology"/>
<dbReference type="PANTHER" id="PTHR30193:SF41">
    <property type="entry name" value="DIACETYLCHITOBIOSE UPTAKE SYSTEM PERMEASE PROTEIN NGCF"/>
    <property type="match status" value="1"/>
</dbReference>
<sequence length="314" mass="34812">MTAAPTTLAEPTAREERKPISRRGRRRRSRLVAIAFLLPALALNLLVIGGPTVSSIVYSFTDWNGITSPEFTGLENWTNLVQDESFWNAIGHNFIYLLIFLTVPLAMGLLGAFMLSRIRRGAGLFRVLFFIPYLLVSVITAQIWRNILDPEFGIASALNAIGIHWLDGVYFFADENLALYSVAFVDNWHFWGFLVVLFLAAMQGVDASQYEAARIDGANAWHEFWHVVLPGIRPTLTFALTIIAIGSLLVYDYPFILTGGGPAGATDVASLMVNRTAFLERDAGYASAMALALSVLSAIFLVLFGFLRRREEEV</sequence>
<feature type="transmembrane region" description="Helical" evidence="7">
    <location>
        <begin position="94"/>
        <end position="115"/>
    </location>
</feature>
<evidence type="ECO:0000313" key="11">
    <source>
        <dbReference type="Proteomes" id="UP000502508"/>
    </source>
</evidence>
<evidence type="ECO:0000256" key="1">
    <source>
        <dbReference type="ARBA" id="ARBA00004651"/>
    </source>
</evidence>
<evidence type="ECO:0000256" key="6">
    <source>
        <dbReference type="ARBA" id="ARBA00023136"/>
    </source>
</evidence>
<feature type="transmembrane region" description="Helical" evidence="7">
    <location>
        <begin position="227"/>
        <end position="251"/>
    </location>
</feature>
<dbReference type="AlphaFoldDB" id="A0A6F8XTN6"/>
<dbReference type="KEGG" id="pfla:Pflav_035690"/>
<evidence type="ECO:0000256" key="4">
    <source>
        <dbReference type="ARBA" id="ARBA00022692"/>
    </source>
</evidence>
<feature type="compositionally biased region" description="Low complexity" evidence="8">
    <location>
        <begin position="1"/>
        <end position="11"/>
    </location>
</feature>
<feature type="transmembrane region" description="Helical" evidence="7">
    <location>
        <begin position="285"/>
        <end position="307"/>
    </location>
</feature>
<dbReference type="InterPro" id="IPR000515">
    <property type="entry name" value="MetI-like"/>
</dbReference>
<keyword evidence="2 7" id="KW-0813">Transport</keyword>
<dbReference type="PANTHER" id="PTHR30193">
    <property type="entry name" value="ABC TRANSPORTER PERMEASE PROTEIN"/>
    <property type="match status" value="1"/>
</dbReference>
<evidence type="ECO:0000256" key="3">
    <source>
        <dbReference type="ARBA" id="ARBA00022475"/>
    </source>
</evidence>
<reference evidence="10 11" key="2">
    <citation type="submission" date="2020-03" db="EMBL/GenBank/DDBJ databases">
        <authorList>
            <person name="Ichikawa N."/>
            <person name="Kimura A."/>
            <person name="Kitahashi Y."/>
            <person name="Uohara A."/>
        </authorList>
    </citation>
    <scope>NUCLEOTIDE SEQUENCE [LARGE SCALE GENOMIC DNA]</scope>
    <source>
        <strain evidence="10 11">NBRC 107702</strain>
    </source>
</reference>
<dbReference type="Pfam" id="PF00528">
    <property type="entry name" value="BPD_transp_1"/>
    <property type="match status" value="1"/>
</dbReference>
<comment type="similarity">
    <text evidence="7">Belongs to the binding-protein-dependent transport system permease family.</text>
</comment>
<keyword evidence="5 7" id="KW-1133">Transmembrane helix</keyword>
<evidence type="ECO:0000259" key="9">
    <source>
        <dbReference type="PROSITE" id="PS50928"/>
    </source>
</evidence>
<feature type="transmembrane region" description="Helical" evidence="7">
    <location>
        <begin position="31"/>
        <end position="53"/>
    </location>
</feature>
<reference evidence="10 11" key="1">
    <citation type="submission" date="2020-03" db="EMBL/GenBank/DDBJ databases">
        <title>Whole genome shotgun sequence of Phytohabitans flavus NBRC 107702.</title>
        <authorList>
            <person name="Komaki H."/>
            <person name="Tamura T."/>
        </authorList>
    </citation>
    <scope>NUCLEOTIDE SEQUENCE [LARGE SCALE GENOMIC DNA]</scope>
    <source>
        <strain evidence="10 11">NBRC 107702</strain>
    </source>
</reference>
<evidence type="ECO:0000256" key="2">
    <source>
        <dbReference type="ARBA" id="ARBA00022448"/>
    </source>
</evidence>
<dbReference type="SUPFAM" id="SSF161098">
    <property type="entry name" value="MetI-like"/>
    <property type="match status" value="1"/>
</dbReference>
<feature type="region of interest" description="Disordered" evidence="8">
    <location>
        <begin position="1"/>
        <end position="23"/>
    </location>
</feature>
<dbReference type="PROSITE" id="PS50928">
    <property type="entry name" value="ABC_TM1"/>
    <property type="match status" value="1"/>
</dbReference>
<comment type="subcellular location">
    <subcellularLocation>
        <location evidence="1 7">Cell membrane</location>
        <topology evidence="1 7">Multi-pass membrane protein</topology>
    </subcellularLocation>
</comment>
<keyword evidence="3" id="KW-1003">Cell membrane</keyword>
<feature type="domain" description="ABC transmembrane type-1" evidence="9">
    <location>
        <begin position="90"/>
        <end position="304"/>
    </location>
</feature>
<evidence type="ECO:0000256" key="8">
    <source>
        <dbReference type="SAM" id="MobiDB-lite"/>
    </source>
</evidence>
<dbReference type="GO" id="GO:0055085">
    <property type="term" value="P:transmembrane transport"/>
    <property type="evidence" value="ECO:0007669"/>
    <property type="project" value="InterPro"/>
</dbReference>
<dbReference type="InterPro" id="IPR035906">
    <property type="entry name" value="MetI-like_sf"/>
</dbReference>
<dbReference type="RefSeq" id="WP_197938595.1">
    <property type="nucleotide sequence ID" value="NZ_AP022870.1"/>
</dbReference>
<keyword evidence="11" id="KW-1185">Reference proteome</keyword>
<protein>
    <submittedName>
        <fullName evidence="10">Sugar-binding protein</fullName>
    </submittedName>
</protein>
<dbReference type="InterPro" id="IPR051393">
    <property type="entry name" value="ABC_transporter_permease"/>
</dbReference>
<accession>A0A6F8XTN6</accession>
<evidence type="ECO:0000313" key="10">
    <source>
        <dbReference type="EMBL" id="BCB77159.1"/>
    </source>
</evidence>
<feature type="transmembrane region" description="Helical" evidence="7">
    <location>
        <begin position="188"/>
        <end position="206"/>
    </location>
</feature>
<dbReference type="CDD" id="cd06261">
    <property type="entry name" value="TM_PBP2"/>
    <property type="match status" value="1"/>
</dbReference>
<gene>
    <name evidence="10" type="ORF">Pflav_035690</name>
</gene>
<name>A0A6F8XTN6_9ACTN</name>
<dbReference type="Proteomes" id="UP000502508">
    <property type="component" value="Chromosome"/>
</dbReference>
<keyword evidence="4 7" id="KW-0812">Transmembrane</keyword>